<dbReference type="Proteomes" id="UP000807469">
    <property type="component" value="Unassembled WGS sequence"/>
</dbReference>
<dbReference type="AlphaFoldDB" id="A0A9P5YL61"/>
<keyword evidence="4" id="KW-1185">Reference proteome</keyword>
<evidence type="ECO:0000313" key="4">
    <source>
        <dbReference type="Proteomes" id="UP000807469"/>
    </source>
</evidence>
<keyword evidence="1" id="KW-0802">TPR repeat</keyword>
<evidence type="ECO:0000259" key="2">
    <source>
        <dbReference type="Pfam" id="PF05729"/>
    </source>
</evidence>
<dbReference type="SMART" id="SM00028">
    <property type="entry name" value="TPR"/>
    <property type="match status" value="3"/>
</dbReference>
<evidence type="ECO:0000256" key="1">
    <source>
        <dbReference type="PROSITE-ProRule" id="PRU00339"/>
    </source>
</evidence>
<dbReference type="CDD" id="cd21037">
    <property type="entry name" value="MLKL_NTD"/>
    <property type="match status" value="1"/>
</dbReference>
<proteinExistence type="predicted"/>
<dbReference type="GO" id="GO:0043531">
    <property type="term" value="F:ADP binding"/>
    <property type="evidence" value="ECO:0007669"/>
    <property type="project" value="InterPro"/>
</dbReference>
<dbReference type="InterPro" id="IPR027417">
    <property type="entry name" value="P-loop_NTPase"/>
</dbReference>
<dbReference type="Pfam" id="PF05729">
    <property type="entry name" value="NACHT"/>
    <property type="match status" value="1"/>
</dbReference>
<dbReference type="SUPFAM" id="SSF52540">
    <property type="entry name" value="P-loop containing nucleoside triphosphate hydrolases"/>
    <property type="match status" value="1"/>
</dbReference>
<organism evidence="3 4">
    <name type="scientific">Pholiota conissans</name>
    <dbReference type="NCBI Taxonomy" id="109636"/>
    <lineage>
        <taxon>Eukaryota</taxon>
        <taxon>Fungi</taxon>
        <taxon>Dikarya</taxon>
        <taxon>Basidiomycota</taxon>
        <taxon>Agaricomycotina</taxon>
        <taxon>Agaricomycetes</taxon>
        <taxon>Agaricomycetidae</taxon>
        <taxon>Agaricales</taxon>
        <taxon>Agaricineae</taxon>
        <taxon>Strophariaceae</taxon>
        <taxon>Pholiota</taxon>
    </lineage>
</organism>
<reference evidence="3" key="1">
    <citation type="submission" date="2020-11" db="EMBL/GenBank/DDBJ databases">
        <authorList>
            <consortium name="DOE Joint Genome Institute"/>
            <person name="Ahrendt S."/>
            <person name="Riley R."/>
            <person name="Andreopoulos W."/>
            <person name="Labutti K."/>
            <person name="Pangilinan J."/>
            <person name="Ruiz-Duenas F.J."/>
            <person name="Barrasa J.M."/>
            <person name="Sanchez-Garcia M."/>
            <person name="Camarero S."/>
            <person name="Miyauchi S."/>
            <person name="Serrano A."/>
            <person name="Linde D."/>
            <person name="Babiker R."/>
            <person name="Drula E."/>
            <person name="Ayuso-Fernandez I."/>
            <person name="Pacheco R."/>
            <person name="Padilla G."/>
            <person name="Ferreira P."/>
            <person name="Barriuso J."/>
            <person name="Kellner H."/>
            <person name="Castanera R."/>
            <person name="Alfaro M."/>
            <person name="Ramirez L."/>
            <person name="Pisabarro A.G."/>
            <person name="Kuo A."/>
            <person name="Tritt A."/>
            <person name="Lipzen A."/>
            <person name="He G."/>
            <person name="Yan M."/>
            <person name="Ng V."/>
            <person name="Cullen D."/>
            <person name="Martin F."/>
            <person name="Rosso M.-N."/>
            <person name="Henrissat B."/>
            <person name="Hibbett D."/>
            <person name="Martinez A.T."/>
            <person name="Grigoriev I.V."/>
        </authorList>
    </citation>
    <scope>NUCLEOTIDE SEQUENCE</scope>
    <source>
        <strain evidence="3">CIRM-BRFM 674</strain>
    </source>
</reference>
<dbReference type="Gene3D" id="3.40.50.300">
    <property type="entry name" value="P-loop containing nucleotide triphosphate hydrolases"/>
    <property type="match status" value="1"/>
</dbReference>
<dbReference type="OrthoDB" id="431454at2759"/>
<dbReference type="EMBL" id="MU155613">
    <property type="protein sequence ID" value="KAF9471857.1"/>
    <property type="molecule type" value="Genomic_DNA"/>
</dbReference>
<sequence length="758" mass="84888">MEATHPQQLEPPNAGGRVDAAFDLASTVLAIANDTSGFFTNFPYVGAVASVIQQFLTIRDEMRANDARCREIVDKVLARSESICEDLVSIGESNARDKLGKLESRLTAYAGSLKKYQGRSWWKKLANRGLEDLNTKERQLDNFEIEFTRKIIIEIRTEQAELLAELKQSRVTQDQAGSQSNGADHVIPPKPHIMLERDSQLNQALEILLRPEPTRIAIRGGGGFGKTTLARTILHDPKINKRFQVRYFLSCEGMPDADALLLGLGTMLGIKAVPSAMLASILRILQMSTTLLCLDNFETPWEPLENRTKVVELLESIADIPTLSVMITIRGEQRPSTVPWSEPPLDPLSTLSLKGAQEIVVKIAGKDAINQFTIQLLEAIDGIPLAITLVATLLRDGEDSESLWTRWSTDSTQIINVGDDRQSNLDRSISLSVNSSRMTKNPNARLLLAALSLLPDGFPKGDALESLQNCLGVSSIHTILQTLCTVALVQVINPDTSPRIQMLSPIRLFCQHFLAQEIADALPKTVNYYVCILIAAGNNRDNSVNYHKITPEVKNMHTIFQKLFLSEIQKDGLAELVRALNYLTDWSTYIGYYSKDTIQLALTKTQHIPFCHAQCLFSIAKLYYWEADFAHALEHFQEAANLFQQSREVILQAEALEYLGDTLCIMSELDKAEDALKTSLKLYIAENHIHGQEDVHYDLGLIYLGRNQLQDAEIYLTRALELESTYPMAIQSKLKNLPIKHWNLPEKPIMQWGKELLC</sequence>
<protein>
    <recommendedName>
        <fullName evidence="2">NACHT domain-containing protein</fullName>
    </recommendedName>
</protein>
<feature type="domain" description="NACHT" evidence="2">
    <location>
        <begin position="215"/>
        <end position="334"/>
    </location>
</feature>
<dbReference type="SUPFAM" id="SSF48452">
    <property type="entry name" value="TPR-like"/>
    <property type="match status" value="1"/>
</dbReference>
<evidence type="ECO:0000313" key="3">
    <source>
        <dbReference type="EMBL" id="KAF9471857.1"/>
    </source>
</evidence>
<dbReference type="InterPro" id="IPR011990">
    <property type="entry name" value="TPR-like_helical_dom_sf"/>
</dbReference>
<feature type="repeat" description="TPR" evidence="1">
    <location>
        <begin position="693"/>
        <end position="726"/>
    </location>
</feature>
<dbReference type="PRINTS" id="PR00364">
    <property type="entry name" value="DISEASERSIST"/>
</dbReference>
<comment type="caution">
    <text evidence="3">The sequence shown here is derived from an EMBL/GenBank/DDBJ whole genome shotgun (WGS) entry which is preliminary data.</text>
</comment>
<dbReference type="InterPro" id="IPR059179">
    <property type="entry name" value="MLKL-like_MCAfunc"/>
</dbReference>
<dbReference type="InterPro" id="IPR007111">
    <property type="entry name" value="NACHT_NTPase"/>
</dbReference>
<feature type="repeat" description="TPR" evidence="1">
    <location>
        <begin position="613"/>
        <end position="646"/>
    </location>
</feature>
<dbReference type="Gene3D" id="1.25.40.10">
    <property type="entry name" value="Tetratricopeptide repeat domain"/>
    <property type="match status" value="1"/>
</dbReference>
<name>A0A9P5YL61_9AGAR</name>
<dbReference type="PANTHER" id="PTHR47691">
    <property type="entry name" value="REGULATOR-RELATED"/>
    <property type="match status" value="1"/>
</dbReference>
<dbReference type="PANTHER" id="PTHR47691:SF3">
    <property type="entry name" value="HTH-TYPE TRANSCRIPTIONAL REGULATOR RV0890C-RELATED"/>
    <property type="match status" value="1"/>
</dbReference>
<dbReference type="InterPro" id="IPR019734">
    <property type="entry name" value="TPR_rpt"/>
</dbReference>
<dbReference type="PROSITE" id="PS50005">
    <property type="entry name" value="TPR"/>
    <property type="match status" value="2"/>
</dbReference>
<accession>A0A9P5YL61</accession>
<gene>
    <name evidence="3" type="ORF">BDN70DRAFT_925965</name>
</gene>